<dbReference type="InParanoid" id="A0A2T3AFJ2"/>
<feature type="transmembrane region" description="Helical" evidence="8">
    <location>
        <begin position="316"/>
        <end position="334"/>
    </location>
</feature>
<evidence type="ECO:0000256" key="3">
    <source>
        <dbReference type="ARBA" id="ARBA00022692"/>
    </source>
</evidence>
<proteinExistence type="predicted"/>
<evidence type="ECO:0000256" key="6">
    <source>
        <dbReference type="ARBA" id="ARBA00023136"/>
    </source>
</evidence>
<dbReference type="Pfam" id="PF02535">
    <property type="entry name" value="Zip"/>
    <property type="match status" value="1"/>
</dbReference>
<evidence type="ECO:0000256" key="4">
    <source>
        <dbReference type="ARBA" id="ARBA00022989"/>
    </source>
</evidence>
<feature type="signal peptide" evidence="9">
    <location>
        <begin position="1"/>
        <end position="15"/>
    </location>
</feature>
<reference evidence="10 11" key="1">
    <citation type="journal article" date="2018" name="Mycol. Prog.">
        <title>Coniella lustricola, a new species from submerged detritus.</title>
        <authorList>
            <person name="Raudabaugh D.B."/>
            <person name="Iturriaga T."/>
            <person name="Carver A."/>
            <person name="Mondo S."/>
            <person name="Pangilinan J."/>
            <person name="Lipzen A."/>
            <person name="He G."/>
            <person name="Amirebrahimi M."/>
            <person name="Grigoriev I.V."/>
            <person name="Miller A.N."/>
        </authorList>
    </citation>
    <scope>NUCLEOTIDE SEQUENCE [LARGE SCALE GENOMIC DNA]</scope>
    <source>
        <strain evidence="10 11">B22-T-1</strain>
    </source>
</reference>
<dbReference type="STRING" id="2025994.A0A2T3AFJ2"/>
<keyword evidence="3 8" id="KW-0812">Transmembrane</keyword>
<feature type="chain" id="PRO_5015461779" evidence="9">
    <location>
        <begin position="16"/>
        <end position="390"/>
    </location>
</feature>
<evidence type="ECO:0000313" key="11">
    <source>
        <dbReference type="Proteomes" id="UP000241462"/>
    </source>
</evidence>
<dbReference type="AlphaFoldDB" id="A0A2T3AFJ2"/>
<dbReference type="GO" id="GO:0000139">
    <property type="term" value="C:Golgi membrane"/>
    <property type="evidence" value="ECO:0007669"/>
    <property type="project" value="UniProtKB-SubCell"/>
</dbReference>
<dbReference type="GO" id="GO:0046873">
    <property type="term" value="F:metal ion transmembrane transporter activity"/>
    <property type="evidence" value="ECO:0007669"/>
    <property type="project" value="InterPro"/>
</dbReference>
<sequence>MGGLFLLLVLSLVMALASFLAGALPLSMTLSQSQLRLISSIGVGILVGTSLIVIIPEGIEAVASAGDGTHEQLGLRSVIAARHAAQPILPRAVQTLEVAEASPIDYRPTLRRALNIRDDVSLPEGEAPIEPPKQEEAHSGETHFPTFYIGLSLMLGFVLMFLIDRLPQHATDGLNRTPATRHISLDNLGSSSLNGDGEDEHEGFLGSFAPSPKQSSGLATTVGLVIHAAADGVAMGASATTSDMKLGIIIFVAIMIHKAPAAFGLTSLLLKQGLSKRAARGHLVAFSLAAPIGALGSFVLVSILGGGNMEGPSGQWWTGMLLLFSGGTFLYVAMHAMQDDPATQGHDHHSSINGYVDLQQRKPGRPQMRDTLATLGGMLLPLLTQFGHHH</sequence>
<dbReference type="GO" id="GO:0006829">
    <property type="term" value="P:zinc ion transport"/>
    <property type="evidence" value="ECO:0007669"/>
    <property type="project" value="InterPro"/>
</dbReference>
<evidence type="ECO:0000256" key="1">
    <source>
        <dbReference type="ARBA" id="ARBA00004127"/>
    </source>
</evidence>
<evidence type="ECO:0000313" key="10">
    <source>
        <dbReference type="EMBL" id="PSR94584.1"/>
    </source>
</evidence>
<keyword evidence="5" id="KW-0333">Golgi apparatus</keyword>
<dbReference type="InterPro" id="IPR045891">
    <property type="entry name" value="ZIP9"/>
</dbReference>
<dbReference type="PANTHER" id="PTHR16133">
    <property type="entry name" value="SOLUTE CARRIER FAMILY 39 ZINC TRANSPORTER , MEMBER 9-RELATED"/>
    <property type="match status" value="1"/>
</dbReference>
<feature type="transmembrane region" description="Helical" evidence="8">
    <location>
        <begin position="37"/>
        <end position="55"/>
    </location>
</feature>
<protein>
    <submittedName>
        <fullName evidence="10">Zinc/iron permease</fullName>
    </submittedName>
</protein>
<feature type="region of interest" description="Disordered" evidence="7">
    <location>
        <begin position="187"/>
        <end position="207"/>
    </location>
</feature>
<feature type="transmembrane region" description="Helical" evidence="8">
    <location>
        <begin position="146"/>
        <end position="163"/>
    </location>
</feature>
<keyword evidence="9" id="KW-0732">Signal</keyword>
<organism evidence="10 11">
    <name type="scientific">Coniella lustricola</name>
    <dbReference type="NCBI Taxonomy" id="2025994"/>
    <lineage>
        <taxon>Eukaryota</taxon>
        <taxon>Fungi</taxon>
        <taxon>Dikarya</taxon>
        <taxon>Ascomycota</taxon>
        <taxon>Pezizomycotina</taxon>
        <taxon>Sordariomycetes</taxon>
        <taxon>Sordariomycetidae</taxon>
        <taxon>Diaporthales</taxon>
        <taxon>Schizoparmaceae</taxon>
        <taxon>Coniella</taxon>
    </lineage>
</organism>
<comment type="subcellular location">
    <subcellularLocation>
        <location evidence="1">Endomembrane system</location>
        <topology evidence="1">Multi-pass membrane protein</topology>
    </subcellularLocation>
    <subcellularLocation>
        <location evidence="2">Golgi apparatus membrane</location>
    </subcellularLocation>
</comment>
<evidence type="ECO:0000256" key="9">
    <source>
        <dbReference type="SAM" id="SignalP"/>
    </source>
</evidence>
<dbReference type="Proteomes" id="UP000241462">
    <property type="component" value="Unassembled WGS sequence"/>
</dbReference>
<evidence type="ECO:0000256" key="5">
    <source>
        <dbReference type="ARBA" id="ARBA00023034"/>
    </source>
</evidence>
<keyword evidence="4 8" id="KW-1133">Transmembrane helix</keyword>
<accession>A0A2T3AFJ2</accession>
<feature type="transmembrane region" description="Helical" evidence="8">
    <location>
        <begin position="248"/>
        <end position="270"/>
    </location>
</feature>
<feature type="region of interest" description="Disordered" evidence="7">
    <location>
        <begin position="121"/>
        <end position="140"/>
    </location>
</feature>
<evidence type="ECO:0000256" key="7">
    <source>
        <dbReference type="SAM" id="MobiDB-lite"/>
    </source>
</evidence>
<dbReference type="InterPro" id="IPR003689">
    <property type="entry name" value="ZIP"/>
</dbReference>
<feature type="transmembrane region" description="Helical" evidence="8">
    <location>
        <begin position="282"/>
        <end position="304"/>
    </location>
</feature>
<dbReference type="PANTHER" id="PTHR16133:SF0">
    <property type="entry name" value="ZINC_IRON REGULATED TRANSPORTER-RELATED PROTEIN 102B, ISOFORM E"/>
    <property type="match status" value="1"/>
</dbReference>
<dbReference type="EMBL" id="KZ678396">
    <property type="protein sequence ID" value="PSR94584.1"/>
    <property type="molecule type" value="Genomic_DNA"/>
</dbReference>
<gene>
    <name evidence="10" type="ORF">BD289DRAFT_459196</name>
</gene>
<name>A0A2T3AFJ2_9PEZI</name>
<keyword evidence="11" id="KW-1185">Reference proteome</keyword>
<keyword evidence="6 8" id="KW-0472">Membrane</keyword>
<dbReference type="OrthoDB" id="19859at2759"/>
<evidence type="ECO:0000256" key="8">
    <source>
        <dbReference type="SAM" id="Phobius"/>
    </source>
</evidence>
<evidence type="ECO:0000256" key="2">
    <source>
        <dbReference type="ARBA" id="ARBA00004394"/>
    </source>
</evidence>